<dbReference type="OrthoDB" id="11638at2157"/>
<dbReference type="EMBL" id="CP000254">
    <property type="protein sequence ID" value="ABD40489.1"/>
    <property type="molecule type" value="Genomic_DNA"/>
</dbReference>
<organism evidence="3 4">
    <name type="scientific">Methanospirillum hungatei JF-1 (strain ATCC 27890 / DSM 864 / NBRC 100397 / JF-1)</name>
    <dbReference type="NCBI Taxonomy" id="323259"/>
    <lineage>
        <taxon>Archaea</taxon>
        <taxon>Methanobacteriati</taxon>
        <taxon>Methanobacteriota</taxon>
        <taxon>Stenosarchaea group</taxon>
        <taxon>Methanomicrobia</taxon>
        <taxon>Methanomicrobiales</taxon>
        <taxon>Methanospirillaceae</taxon>
        <taxon>Methanospirillum</taxon>
    </lineage>
</organism>
<keyword evidence="4" id="KW-1185">Reference proteome</keyword>
<proteinExistence type="predicted"/>
<dbReference type="GeneID" id="3923163"/>
<dbReference type="InterPro" id="IPR029052">
    <property type="entry name" value="Metallo-depent_PP-like"/>
</dbReference>
<dbReference type="InterPro" id="IPR014576">
    <property type="entry name" value="Pesterase_YhaO"/>
</dbReference>
<dbReference type="SUPFAM" id="SSF56300">
    <property type="entry name" value="Metallo-dependent phosphatases"/>
    <property type="match status" value="1"/>
</dbReference>
<protein>
    <submittedName>
        <fullName evidence="3">Metallophosphoesterase</fullName>
    </submittedName>
</protein>
<dbReference type="CDD" id="cd00840">
    <property type="entry name" value="MPP_Mre11_N"/>
    <property type="match status" value="1"/>
</dbReference>
<dbReference type="Gene3D" id="3.60.21.10">
    <property type="match status" value="1"/>
</dbReference>
<sequence length="435" mass="48338">MQFYNKEISFIHTADLHLASPFSGISEKNRSLADFLHRSIFQSFDAIIDLCIAKEVDVLLIAGDVFDSREKNLRALHHFIRGLARLKEHHIQVIIATGNHDPLRPGPGESAIWDDILNIAGDNPPFFLVQSDMCESIDISHNNKIVARVCGRSYASAETFDNPVTNFPRKHDTSIPWIGLVHCTIGSPGDHIPYAPLGITDLTGLGYDYWALGHIHAGYTVQEKDPVIIYPGNIQGRNWRETGARGCIYGKIHTDGTVHTEFLETAPVRFETREISIQGMEQEDELNTAIEKVINTSSAGKGKTSIILSIILTGSGKLHQSLVQTDLLNEILQTYQEYTPHPPFCYLSTVIDATTGTMDRDAIRGKGDIFDEICKSAESLAAEPDCAKTREILAPLFHHHTLRQILGEMSEEEIKLLIQKAEDHLLLSLGAADED</sequence>
<dbReference type="InterPro" id="IPR041796">
    <property type="entry name" value="Mre11_N"/>
</dbReference>
<dbReference type="PIRSF" id="PIRSF033091">
    <property type="entry name" value="Pesterase_YhaO"/>
    <property type="match status" value="1"/>
</dbReference>
<dbReference type="KEGG" id="mhu:Mhun_0736"/>
<dbReference type="InParanoid" id="Q2FL83"/>
<dbReference type="InterPro" id="IPR004843">
    <property type="entry name" value="Calcineurin-like_PHP"/>
</dbReference>
<evidence type="ECO:0000256" key="1">
    <source>
        <dbReference type="ARBA" id="ARBA00022801"/>
    </source>
</evidence>
<evidence type="ECO:0000259" key="2">
    <source>
        <dbReference type="Pfam" id="PF00149"/>
    </source>
</evidence>
<dbReference type="PANTHER" id="PTHR30337">
    <property type="entry name" value="COMPONENT OF ATP-DEPENDENT DSDNA EXONUCLEASE"/>
    <property type="match status" value="1"/>
</dbReference>
<evidence type="ECO:0000313" key="3">
    <source>
        <dbReference type="EMBL" id="ABD40489.1"/>
    </source>
</evidence>
<dbReference type="HOGENOM" id="CLU_026621_4_0_2"/>
<name>Q2FL83_METHJ</name>
<dbReference type="STRING" id="323259.Mhun_0736"/>
<dbReference type="PANTHER" id="PTHR30337:SF7">
    <property type="entry name" value="PHOSPHOESTERASE"/>
    <property type="match status" value="1"/>
</dbReference>
<dbReference type="EnsemblBacteria" id="ABD40489">
    <property type="protein sequence ID" value="ABD40489"/>
    <property type="gene ID" value="Mhun_0736"/>
</dbReference>
<reference evidence="4" key="1">
    <citation type="journal article" date="2016" name="Stand. Genomic Sci.">
        <title>Complete genome sequence of Methanospirillum hungatei type strain JF1.</title>
        <authorList>
            <person name="Gunsalus R.P."/>
            <person name="Cook L.E."/>
            <person name="Crable B."/>
            <person name="Rohlin L."/>
            <person name="McDonald E."/>
            <person name="Mouttaki H."/>
            <person name="Sieber J.R."/>
            <person name="Poweleit N."/>
            <person name="Zhou H."/>
            <person name="Lapidus A.L."/>
            <person name="Daligault H.E."/>
            <person name="Land M."/>
            <person name="Gilna P."/>
            <person name="Ivanova N."/>
            <person name="Kyrpides N."/>
            <person name="Culley D.E."/>
            <person name="McInerney M.J."/>
        </authorList>
    </citation>
    <scope>NUCLEOTIDE SEQUENCE [LARGE SCALE GENOMIC DNA]</scope>
    <source>
        <strain evidence="4">ATCC 27890 / DSM 864 / NBRC 100397 / JF-1</strain>
    </source>
</reference>
<accession>Q2FL83</accession>
<dbReference type="AlphaFoldDB" id="Q2FL83"/>
<evidence type="ECO:0000313" key="4">
    <source>
        <dbReference type="Proteomes" id="UP000001941"/>
    </source>
</evidence>
<dbReference type="RefSeq" id="WP_011447768.1">
    <property type="nucleotide sequence ID" value="NC_007796.1"/>
</dbReference>
<dbReference type="Pfam" id="PF00149">
    <property type="entry name" value="Metallophos"/>
    <property type="match status" value="1"/>
</dbReference>
<dbReference type="InterPro" id="IPR050535">
    <property type="entry name" value="DNA_Repair-Maintenance_Comp"/>
</dbReference>
<feature type="domain" description="Calcineurin-like phosphoesterase" evidence="2">
    <location>
        <begin position="9"/>
        <end position="217"/>
    </location>
</feature>
<dbReference type="Proteomes" id="UP000001941">
    <property type="component" value="Chromosome"/>
</dbReference>
<gene>
    <name evidence="3" type="ordered locus">Mhun_0736</name>
</gene>
<dbReference type="GO" id="GO:0016787">
    <property type="term" value="F:hydrolase activity"/>
    <property type="evidence" value="ECO:0007669"/>
    <property type="project" value="UniProtKB-KW"/>
</dbReference>
<dbReference type="eggNOG" id="arCOG00397">
    <property type="taxonomic scope" value="Archaea"/>
</dbReference>
<keyword evidence="1" id="KW-0378">Hydrolase</keyword>